<dbReference type="Pfam" id="PF14363">
    <property type="entry name" value="AAA_assoc"/>
    <property type="match status" value="2"/>
</dbReference>
<keyword evidence="3" id="KW-0547">Nucleotide-binding</keyword>
<evidence type="ECO:0000256" key="1">
    <source>
        <dbReference type="ARBA" id="ARBA00001946"/>
    </source>
</evidence>
<dbReference type="SUPFAM" id="SSF52540">
    <property type="entry name" value="P-loop containing nucleoside triphosphate hydrolases"/>
    <property type="match status" value="2"/>
</dbReference>
<keyword evidence="5" id="KW-0067">ATP-binding</keyword>
<protein>
    <submittedName>
        <fullName evidence="10">(thale cress) hypothetical protein</fullName>
    </submittedName>
</protein>
<dbReference type="InterPro" id="IPR003960">
    <property type="entry name" value="ATPase_AAA_CS"/>
</dbReference>
<evidence type="ECO:0000256" key="2">
    <source>
        <dbReference type="ARBA" id="ARBA00007448"/>
    </source>
</evidence>
<dbReference type="Proteomes" id="UP000516314">
    <property type="component" value="Chromosome 5"/>
</dbReference>
<proteinExistence type="inferred from homology"/>
<evidence type="ECO:0000256" key="8">
    <source>
        <dbReference type="SAM" id="MobiDB-lite"/>
    </source>
</evidence>
<gene>
    <name evidence="10" type="ORF">AT9943_LOCUS19422</name>
</gene>
<dbReference type="InterPro" id="IPR003593">
    <property type="entry name" value="AAA+_ATPase"/>
</dbReference>
<comment type="catalytic activity">
    <reaction evidence="7">
        <text>ATP + H2O = ADP + phosphate + H(+)</text>
        <dbReference type="Rhea" id="RHEA:13065"/>
        <dbReference type="ChEBI" id="CHEBI:15377"/>
        <dbReference type="ChEBI" id="CHEBI:15378"/>
        <dbReference type="ChEBI" id="CHEBI:30616"/>
        <dbReference type="ChEBI" id="CHEBI:43474"/>
        <dbReference type="ChEBI" id="CHEBI:456216"/>
    </reaction>
</comment>
<keyword evidence="4" id="KW-0378">Hydrolase</keyword>
<dbReference type="Gene3D" id="6.10.280.40">
    <property type="match status" value="1"/>
</dbReference>
<evidence type="ECO:0000256" key="6">
    <source>
        <dbReference type="ARBA" id="ARBA00022842"/>
    </source>
</evidence>
<feature type="domain" description="AAA+ ATPase" evidence="9">
    <location>
        <begin position="252"/>
        <end position="391"/>
    </location>
</feature>
<dbReference type="PROSITE" id="PS00674">
    <property type="entry name" value="AAA"/>
    <property type="match status" value="2"/>
</dbReference>
<sequence length="838" mass="95088">MFFSKDLPSPTSVFTAYASMAGYMMMIRSMAHELIPAPLQDFIYRTLRSLFFRSSSSTLTLTIDDDNMGMNNEIYRAAQTYLSTKISPDAVRLRISKGHKDKHVNLYLSDGEIVNDVYEDVQLVWRFVTDGGDKKGGGGGVGGRGGGGGRRGGMDDDGKSEYFELSFDKKHKDLVLNSYVPYIESKAKEIRDERRILMLHSLNSLRWESVILEHPSTFETMAMEDDLKRDVIEDLDRFIRRKEFYKRVGKAWKRGYLLYGPPGTGKSSLVAAMANYLKFDVYDLQLASVMRDSDLRRLLLATRNRSILVIEDIDCAVDLPNRIEQPVEGKNRGESQGPLTLSGLLNFIDGLWSSCGDERIIIFTTNHKDRLDPALLRPGRMDMHIYMGHCSFQGFKTLASNYLGLSDAAMPHRLFPEIERLIDGEVMTPAQVAEELMKSEDADVALEGLVNVLEKMRLKSKESNPVMMKQKESRLEMEEMRLKSDTEGTGFPRKNELFLSAQAYLSSKISPDASKLRMTRDPNNKNVNLHLSQGEVVSDVYKGIELKWRYLEGRNKTTTVVGEETEEAIVNWQCFELSFDKKHKDLVVKSYIAYVERKAKVIKEERRIIKMHSYSSYTLRWQSVKFEHPSTFHTMAMTPKLKSSVMEDLDRFIKRKDYYKRVGTWKRGYFLYGPPGTGKSSLVAAMANYLKFDIYDLQLANVQGDAQLRSLLLATNNSSILLVEDIDCSVDLPTRLQPATTTLGAPKGSTPLTLSGLLNCIDGLWSSCGDERIVIFTTNNKEVLDPALLRPGCMDMHIYLGHCSFEGFKILASNYLGMPHDSDDPHRLYPDIKRLIDG</sequence>
<comment type="cofactor">
    <cofactor evidence="1">
        <name>Mg(2+)</name>
        <dbReference type="ChEBI" id="CHEBI:18420"/>
    </cofactor>
</comment>
<dbReference type="Pfam" id="PF25568">
    <property type="entry name" value="AAA_lid_At3g28540"/>
    <property type="match status" value="1"/>
</dbReference>
<dbReference type="CDD" id="cd19510">
    <property type="entry name" value="RecA-like_BCS1"/>
    <property type="match status" value="1"/>
</dbReference>
<dbReference type="SMART" id="SM00382">
    <property type="entry name" value="AAA"/>
    <property type="match status" value="2"/>
</dbReference>
<evidence type="ECO:0000313" key="11">
    <source>
        <dbReference type="Proteomes" id="UP000516314"/>
    </source>
</evidence>
<reference evidence="10 11" key="1">
    <citation type="submission" date="2020-09" db="EMBL/GenBank/DDBJ databases">
        <authorList>
            <person name="Ashkenazy H."/>
        </authorList>
    </citation>
    <scope>NUCLEOTIDE SEQUENCE [LARGE SCALE GENOMIC DNA]</scope>
    <source>
        <strain evidence="11">cv. Cdm-0</strain>
    </source>
</reference>
<dbReference type="InterPro" id="IPR025753">
    <property type="entry name" value="AAA_N_dom"/>
</dbReference>
<dbReference type="GO" id="GO:0006950">
    <property type="term" value="P:response to stress"/>
    <property type="evidence" value="ECO:0007669"/>
    <property type="project" value="UniProtKB-ARBA"/>
</dbReference>
<dbReference type="InterPro" id="IPR003959">
    <property type="entry name" value="ATPase_AAA_core"/>
</dbReference>
<dbReference type="Gene3D" id="3.40.50.300">
    <property type="entry name" value="P-loop containing nucleotide triphosphate hydrolases"/>
    <property type="match status" value="2"/>
</dbReference>
<feature type="region of interest" description="Disordered" evidence="8">
    <location>
        <begin position="136"/>
        <end position="155"/>
    </location>
</feature>
<accession>A0A7G2FEQ2</accession>
<evidence type="ECO:0000256" key="5">
    <source>
        <dbReference type="ARBA" id="ARBA00022840"/>
    </source>
</evidence>
<dbReference type="GO" id="GO:0005524">
    <property type="term" value="F:ATP binding"/>
    <property type="evidence" value="ECO:0007669"/>
    <property type="project" value="UniProtKB-KW"/>
</dbReference>
<evidence type="ECO:0000259" key="9">
    <source>
        <dbReference type="SMART" id="SM00382"/>
    </source>
</evidence>
<dbReference type="Pfam" id="PF00004">
    <property type="entry name" value="AAA"/>
    <property type="match status" value="2"/>
</dbReference>
<evidence type="ECO:0000256" key="3">
    <source>
        <dbReference type="ARBA" id="ARBA00022741"/>
    </source>
</evidence>
<organism evidence="10 11">
    <name type="scientific">Arabidopsis thaliana</name>
    <name type="common">Mouse-ear cress</name>
    <dbReference type="NCBI Taxonomy" id="3702"/>
    <lineage>
        <taxon>Eukaryota</taxon>
        <taxon>Viridiplantae</taxon>
        <taxon>Streptophyta</taxon>
        <taxon>Embryophyta</taxon>
        <taxon>Tracheophyta</taxon>
        <taxon>Spermatophyta</taxon>
        <taxon>Magnoliopsida</taxon>
        <taxon>eudicotyledons</taxon>
        <taxon>Gunneridae</taxon>
        <taxon>Pentapetalae</taxon>
        <taxon>rosids</taxon>
        <taxon>malvids</taxon>
        <taxon>Brassicales</taxon>
        <taxon>Brassicaceae</taxon>
        <taxon>Camelineae</taxon>
        <taxon>Arabidopsis</taxon>
    </lineage>
</organism>
<evidence type="ECO:0000256" key="7">
    <source>
        <dbReference type="ARBA" id="ARBA00049360"/>
    </source>
</evidence>
<feature type="domain" description="AAA+ ATPase" evidence="9">
    <location>
        <begin position="665"/>
        <end position="804"/>
    </location>
</feature>
<dbReference type="AlphaFoldDB" id="A0A7G2FEQ2"/>
<evidence type="ECO:0000256" key="4">
    <source>
        <dbReference type="ARBA" id="ARBA00022801"/>
    </source>
</evidence>
<dbReference type="InterPro" id="IPR027417">
    <property type="entry name" value="P-loop_NTPase"/>
</dbReference>
<dbReference type="EMBL" id="LR881470">
    <property type="protein sequence ID" value="CAD5331990.1"/>
    <property type="molecule type" value="Genomic_DNA"/>
</dbReference>
<dbReference type="PANTHER" id="PTHR23070">
    <property type="entry name" value="BCS1 AAA-TYPE ATPASE"/>
    <property type="match status" value="1"/>
</dbReference>
<dbReference type="InterPro" id="IPR050747">
    <property type="entry name" value="Mitochondrial_chaperone_BCS1"/>
</dbReference>
<dbReference type="FunFam" id="3.40.50.300:FF:001122">
    <property type="entry name" value="AAA-ATPase ASD, mitochondrial"/>
    <property type="match status" value="1"/>
</dbReference>
<name>A0A7G2FEQ2_ARATH</name>
<dbReference type="GO" id="GO:0016887">
    <property type="term" value="F:ATP hydrolysis activity"/>
    <property type="evidence" value="ECO:0007669"/>
    <property type="project" value="InterPro"/>
</dbReference>
<dbReference type="InterPro" id="IPR058017">
    <property type="entry name" value="At3g28540-like_C"/>
</dbReference>
<evidence type="ECO:0000313" key="10">
    <source>
        <dbReference type="EMBL" id="CAD5331990.1"/>
    </source>
</evidence>
<keyword evidence="6" id="KW-0460">Magnesium</keyword>
<feature type="compositionally biased region" description="Gly residues" evidence="8">
    <location>
        <begin position="137"/>
        <end position="151"/>
    </location>
</feature>
<comment type="similarity">
    <text evidence="2">Belongs to the AAA ATPase family. BCS1 subfamily.</text>
</comment>